<keyword evidence="1" id="KW-1133">Transmembrane helix</keyword>
<evidence type="ECO:0000256" key="1">
    <source>
        <dbReference type="SAM" id="Phobius"/>
    </source>
</evidence>
<evidence type="ECO:0000313" key="2">
    <source>
        <dbReference type="EMBL" id="PBK72929.1"/>
    </source>
</evidence>
<gene>
    <name evidence="2" type="ORF">ARMSODRAFT_953358</name>
</gene>
<keyword evidence="3" id="KW-1185">Reference proteome</keyword>
<dbReference type="EMBL" id="KZ293421">
    <property type="protein sequence ID" value="PBK72929.1"/>
    <property type="molecule type" value="Genomic_DNA"/>
</dbReference>
<organism evidence="2 3">
    <name type="scientific">Armillaria solidipes</name>
    <dbReference type="NCBI Taxonomy" id="1076256"/>
    <lineage>
        <taxon>Eukaryota</taxon>
        <taxon>Fungi</taxon>
        <taxon>Dikarya</taxon>
        <taxon>Basidiomycota</taxon>
        <taxon>Agaricomycotina</taxon>
        <taxon>Agaricomycetes</taxon>
        <taxon>Agaricomycetidae</taxon>
        <taxon>Agaricales</taxon>
        <taxon>Marasmiineae</taxon>
        <taxon>Physalacriaceae</taxon>
        <taxon>Armillaria</taxon>
    </lineage>
</organism>
<dbReference type="AlphaFoldDB" id="A0A2H3BPY7"/>
<keyword evidence="1" id="KW-0472">Membrane</keyword>
<protein>
    <submittedName>
        <fullName evidence="2">Uncharacterized protein</fullName>
    </submittedName>
</protein>
<keyword evidence="1" id="KW-0812">Transmembrane</keyword>
<feature type="transmembrane region" description="Helical" evidence="1">
    <location>
        <begin position="6"/>
        <end position="25"/>
    </location>
</feature>
<accession>A0A2H3BPY7</accession>
<evidence type="ECO:0000313" key="3">
    <source>
        <dbReference type="Proteomes" id="UP000218334"/>
    </source>
</evidence>
<name>A0A2H3BPY7_9AGAR</name>
<proteinExistence type="predicted"/>
<dbReference type="STRING" id="1076256.A0A2H3BPY7"/>
<reference evidence="3" key="1">
    <citation type="journal article" date="2017" name="Nat. Ecol. Evol.">
        <title>Genome expansion and lineage-specific genetic innovations in the forest pathogenic fungi Armillaria.</title>
        <authorList>
            <person name="Sipos G."/>
            <person name="Prasanna A.N."/>
            <person name="Walter M.C."/>
            <person name="O'Connor E."/>
            <person name="Balint B."/>
            <person name="Krizsan K."/>
            <person name="Kiss B."/>
            <person name="Hess J."/>
            <person name="Varga T."/>
            <person name="Slot J."/>
            <person name="Riley R."/>
            <person name="Boka B."/>
            <person name="Rigling D."/>
            <person name="Barry K."/>
            <person name="Lee J."/>
            <person name="Mihaltcheva S."/>
            <person name="LaButti K."/>
            <person name="Lipzen A."/>
            <person name="Waldron R."/>
            <person name="Moloney N.M."/>
            <person name="Sperisen C."/>
            <person name="Kredics L."/>
            <person name="Vagvoelgyi C."/>
            <person name="Patrignani A."/>
            <person name="Fitzpatrick D."/>
            <person name="Nagy I."/>
            <person name="Doyle S."/>
            <person name="Anderson J.B."/>
            <person name="Grigoriev I.V."/>
            <person name="Gueldener U."/>
            <person name="Muensterkoetter M."/>
            <person name="Nagy L.G."/>
        </authorList>
    </citation>
    <scope>NUCLEOTIDE SEQUENCE [LARGE SCALE GENOMIC DNA]</scope>
    <source>
        <strain evidence="3">28-4</strain>
    </source>
</reference>
<sequence length="98" mass="11074">MFADNVIICFVFFLIQLFFVSRIYFRESLSMSREVFVTKISILPVRPNGRWILGALVLCSIGTFGEYNVSVYFCSTLIELIFEAAGIGKSMEGHVSCN</sequence>
<dbReference type="Proteomes" id="UP000218334">
    <property type="component" value="Unassembled WGS sequence"/>
</dbReference>